<dbReference type="SUPFAM" id="SSF53850">
    <property type="entry name" value="Periplasmic binding protein-like II"/>
    <property type="match status" value="1"/>
</dbReference>
<dbReference type="Gene3D" id="3.40.190.10">
    <property type="entry name" value="Periplasmic binding protein-like II"/>
    <property type="match status" value="2"/>
</dbReference>
<accession>A0ABV9PTM6</accession>
<dbReference type="RefSeq" id="WP_344995894.1">
    <property type="nucleotide sequence ID" value="NZ_BAABCD010000053.1"/>
</dbReference>
<reference evidence="3" key="1">
    <citation type="journal article" date="2019" name="Int. J. Syst. Evol. Microbiol.">
        <title>The Global Catalogue of Microorganisms (GCM) 10K type strain sequencing project: providing services to taxonomists for standard genome sequencing and annotation.</title>
        <authorList>
            <consortium name="The Broad Institute Genomics Platform"/>
            <consortium name="The Broad Institute Genome Sequencing Center for Infectious Disease"/>
            <person name="Wu L."/>
            <person name="Ma J."/>
        </authorList>
    </citation>
    <scope>NUCLEOTIDE SEQUENCE [LARGE SCALE GENOMIC DNA]</scope>
    <source>
        <strain evidence="3">JCM 11882</strain>
    </source>
</reference>
<comment type="caution">
    <text evidence="2">The sequence shown here is derived from an EMBL/GenBank/DDBJ whole genome shotgun (WGS) entry which is preliminary data.</text>
</comment>
<dbReference type="Pfam" id="PF13531">
    <property type="entry name" value="SBP_bac_11"/>
    <property type="match status" value="1"/>
</dbReference>
<proteinExistence type="predicted"/>
<dbReference type="PROSITE" id="PS51257">
    <property type="entry name" value="PROKAR_LIPOPROTEIN"/>
    <property type="match status" value="1"/>
</dbReference>
<dbReference type="EMBL" id="JBHSHP010000056">
    <property type="protein sequence ID" value="MFC4756026.1"/>
    <property type="molecule type" value="Genomic_DNA"/>
</dbReference>
<gene>
    <name evidence="2" type="ORF">ACFO7U_14735</name>
</gene>
<evidence type="ECO:0000313" key="2">
    <source>
        <dbReference type="EMBL" id="MFC4756026.1"/>
    </source>
</evidence>
<evidence type="ECO:0000313" key="3">
    <source>
        <dbReference type="Proteomes" id="UP001595836"/>
    </source>
</evidence>
<keyword evidence="3" id="KW-1185">Reference proteome</keyword>
<name>A0ABV9PTM6_9ACTN</name>
<dbReference type="Proteomes" id="UP001595836">
    <property type="component" value="Unassembled WGS sequence"/>
</dbReference>
<dbReference type="PANTHER" id="PTHR30006">
    <property type="entry name" value="THIAMINE-BINDING PERIPLASMIC PROTEIN-RELATED"/>
    <property type="match status" value="1"/>
</dbReference>
<keyword evidence="1" id="KW-0732">Signal</keyword>
<evidence type="ECO:0000256" key="1">
    <source>
        <dbReference type="ARBA" id="ARBA00022729"/>
    </source>
</evidence>
<sequence>MRISRIKTAVAGVAAAALVLSGCSSDGGSSSELAGSWDEIVAAATEEGEVTIYSTHSPDNLEKLKRAFEAEYPGITLTYVRGTDADILPKIEVENSTNSGVADVHMTTDAGWIDRSLESEYSAEVVAPSLDTPEYDRAESVIDDKFFLTSATVFGLGWNTTHVPHGLSSPDDVFAPDLRGKVGIQNPNGIPTYVDMYRRINEDYGTGFVDRLPETQPRIYPSAVAITQALASGEVWAAPMAASNILTEKAKGAPVGFALPAKPFGVPWYTHVLSSAPNPNAAQLLADFLITPAGQEAISADYLAVLPDVPGTGVPGSDVTAQAVELGDPDSLDPDSVQEFQAEWERKFMG</sequence>
<organism evidence="2 3">
    <name type="scientific">Dietzia aurantiaca</name>
    <dbReference type="NCBI Taxonomy" id="983873"/>
    <lineage>
        <taxon>Bacteria</taxon>
        <taxon>Bacillati</taxon>
        <taxon>Actinomycetota</taxon>
        <taxon>Actinomycetes</taxon>
        <taxon>Mycobacteriales</taxon>
        <taxon>Dietziaceae</taxon>
        <taxon>Dietzia</taxon>
    </lineage>
</organism>
<protein>
    <submittedName>
        <fullName evidence="2">ABC transporter substrate-binding protein</fullName>
    </submittedName>
</protein>